<feature type="compositionally biased region" description="Basic and acidic residues" evidence="1">
    <location>
        <begin position="49"/>
        <end position="68"/>
    </location>
</feature>
<gene>
    <name evidence="2" type="ORF">SAMN02745194_03882</name>
</gene>
<name>A0A1M6NRZ9_9PROT</name>
<evidence type="ECO:0000313" key="2">
    <source>
        <dbReference type="EMBL" id="SHJ98465.1"/>
    </source>
</evidence>
<dbReference type="Proteomes" id="UP000184387">
    <property type="component" value="Unassembled WGS sequence"/>
</dbReference>
<dbReference type="AlphaFoldDB" id="A0A1M6NRZ9"/>
<evidence type="ECO:0000256" key="1">
    <source>
        <dbReference type="SAM" id="MobiDB-lite"/>
    </source>
</evidence>
<protein>
    <submittedName>
        <fullName evidence="2">Uncharacterized protein</fullName>
    </submittedName>
</protein>
<feature type="compositionally biased region" description="Basic and acidic residues" evidence="1">
    <location>
        <begin position="1"/>
        <end position="14"/>
    </location>
</feature>
<organism evidence="2 3">
    <name type="scientific">Muricoccus roseus</name>
    <dbReference type="NCBI Taxonomy" id="198092"/>
    <lineage>
        <taxon>Bacteria</taxon>
        <taxon>Pseudomonadati</taxon>
        <taxon>Pseudomonadota</taxon>
        <taxon>Alphaproteobacteria</taxon>
        <taxon>Acetobacterales</taxon>
        <taxon>Roseomonadaceae</taxon>
        <taxon>Muricoccus</taxon>
    </lineage>
</organism>
<proteinExistence type="predicted"/>
<dbReference type="EMBL" id="FQZF01000027">
    <property type="protein sequence ID" value="SHJ98465.1"/>
    <property type="molecule type" value="Genomic_DNA"/>
</dbReference>
<dbReference type="OrthoDB" id="9909907at2"/>
<accession>A0A1M6NRZ9</accession>
<feature type="compositionally biased region" description="Basic and acidic residues" evidence="1">
    <location>
        <begin position="31"/>
        <end position="42"/>
    </location>
</feature>
<keyword evidence="3" id="KW-1185">Reference proteome</keyword>
<reference evidence="2 3" key="1">
    <citation type="submission" date="2016-11" db="EMBL/GenBank/DDBJ databases">
        <authorList>
            <person name="Jaros S."/>
            <person name="Januszkiewicz K."/>
            <person name="Wedrychowicz H."/>
        </authorList>
    </citation>
    <scope>NUCLEOTIDE SEQUENCE [LARGE SCALE GENOMIC DNA]</scope>
    <source>
        <strain evidence="2 3">DSM 14916</strain>
    </source>
</reference>
<evidence type="ECO:0000313" key="3">
    <source>
        <dbReference type="Proteomes" id="UP000184387"/>
    </source>
</evidence>
<dbReference type="RefSeq" id="WP_073137791.1">
    <property type="nucleotide sequence ID" value="NZ_FQZF01000027.1"/>
</dbReference>
<feature type="region of interest" description="Disordered" evidence="1">
    <location>
        <begin position="1"/>
        <end position="68"/>
    </location>
</feature>
<sequence length="68" mass="7306">MTQANKDDPSHDPGDSVPPGVAPRFPPALTEEDRKVKRKLEELGGGAPVRHDEPQGRAEPEGPEKRGA</sequence>